<reference evidence="1" key="1">
    <citation type="journal article" date="2023" name="IMA Fungus">
        <title>Comparative genomic study of the Penicillium genus elucidates a diverse pangenome and 15 lateral gene transfer events.</title>
        <authorList>
            <person name="Petersen C."/>
            <person name="Sorensen T."/>
            <person name="Nielsen M.R."/>
            <person name="Sondergaard T.E."/>
            <person name="Sorensen J.L."/>
            <person name="Fitzpatrick D.A."/>
            <person name="Frisvad J.C."/>
            <person name="Nielsen K.L."/>
        </authorList>
    </citation>
    <scope>NUCLEOTIDE SEQUENCE</scope>
    <source>
        <strain evidence="1">IBT 12815</strain>
    </source>
</reference>
<keyword evidence="2" id="KW-1185">Reference proteome</keyword>
<comment type="caution">
    <text evidence="1">The sequence shown here is derived from an EMBL/GenBank/DDBJ whole genome shotgun (WGS) entry which is preliminary data.</text>
</comment>
<proteinExistence type="predicted"/>
<evidence type="ECO:0000313" key="1">
    <source>
        <dbReference type="EMBL" id="KAJ5588454.1"/>
    </source>
</evidence>
<dbReference type="AlphaFoldDB" id="A0AAD6DL65"/>
<reference evidence="1" key="2">
    <citation type="submission" date="2023-01" db="EMBL/GenBank/DDBJ databases">
        <authorList>
            <person name="Petersen C."/>
        </authorList>
    </citation>
    <scope>NUCLEOTIDE SEQUENCE</scope>
    <source>
        <strain evidence="1">IBT 12815</strain>
    </source>
</reference>
<protein>
    <submittedName>
        <fullName evidence="1">2-5-diamino-6-ribosylamino-4(3H)-pyrimidinone 5'-phosphate reductase</fullName>
    </submittedName>
</protein>
<organism evidence="1 2">
    <name type="scientific">Penicillium hordei</name>
    <dbReference type="NCBI Taxonomy" id="40994"/>
    <lineage>
        <taxon>Eukaryota</taxon>
        <taxon>Fungi</taxon>
        <taxon>Dikarya</taxon>
        <taxon>Ascomycota</taxon>
        <taxon>Pezizomycotina</taxon>
        <taxon>Eurotiomycetes</taxon>
        <taxon>Eurotiomycetidae</taxon>
        <taxon>Eurotiales</taxon>
        <taxon>Aspergillaceae</taxon>
        <taxon>Penicillium</taxon>
    </lineage>
</organism>
<evidence type="ECO:0000313" key="2">
    <source>
        <dbReference type="Proteomes" id="UP001213799"/>
    </source>
</evidence>
<dbReference type="GeneID" id="81592428"/>
<gene>
    <name evidence="1" type="ORF">N7537_011132</name>
</gene>
<dbReference type="RefSeq" id="XP_056747473.1">
    <property type="nucleotide sequence ID" value="XM_056902186.1"/>
</dbReference>
<dbReference type="EMBL" id="JAQJAE010000006">
    <property type="protein sequence ID" value="KAJ5588454.1"/>
    <property type="molecule type" value="Genomic_DNA"/>
</dbReference>
<dbReference type="Proteomes" id="UP001213799">
    <property type="component" value="Unassembled WGS sequence"/>
</dbReference>
<sequence>MLAWPLDEGGTIYGSGFEAAGINYAVYKANDDNANHLTPIML</sequence>
<accession>A0AAD6DL65</accession>
<name>A0AAD6DL65_9EURO</name>